<dbReference type="EMBL" id="JABEBT010000003">
    <property type="protein sequence ID" value="KAF7639888.1"/>
    <property type="molecule type" value="Genomic_DNA"/>
</dbReference>
<dbReference type="Proteomes" id="UP000605970">
    <property type="component" value="Unassembled WGS sequence"/>
</dbReference>
<reference evidence="1" key="1">
    <citation type="journal article" date="2020" name="Ecol. Evol.">
        <title>Genome structure and content of the rice root-knot nematode (Meloidogyne graminicola).</title>
        <authorList>
            <person name="Phan N.T."/>
            <person name="Danchin E.G.J."/>
            <person name="Klopp C."/>
            <person name="Perfus-Barbeoch L."/>
            <person name="Kozlowski D.K."/>
            <person name="Koutsovoulos G.D."/>
            <person name="Lopez-Roques C."/>
            <person name="Bouchez O."/>
            <person name="Zahm M."/>
            <person name="Besnard G."/>
            <person name="Bellafiore S."/>
        </authorList>
    </citation>
    <scope>NUCLEOTIDE SEQUENCE</scope>
    <source>
        <strain evidence="1">VN-18</strain>
    </source>
</reference>
<proteinExistence type="predicted"/>
<name>A0A8T0A3B6_9BILA</name>
<protein>
    <submittedName>
        <fullName evidence="1">Uncharacterized protein</fullName>
    </submittedName>
</protein>
<accession>A0A8T0A3B6</accession>
<evidence type="ECO:0000313" key="1">
    <source>
        <dbReference type="EMBL" id="KAF7639888.1"/>
    </source>
</evidence>
<gene>
    <name evidence="1" type="ORF">Mgra_00000809</name>
</gene>
<organism evidence="1 2">
    <name type="scientific">Meloidogyne graminicola</name>
    <dbReference type="NCBI Taxonomy" id="189291"/>
    <lineage>
        <taxon>Eukaryota</taxon>
        <taxon>Metazoa</taxon>
        <taxon>Ecdysozoa</taxon>
        <taxon>Nematoda</taxon>
        <taxon>Chromadorea</taxon>
        <taxon>Rhabditida</taxon>
        <taxon>Tylenchina</taxon>
        <taxon>Tylenchomorpha</taxon>
        <taxon>Tylenchoidea</taxon>
        <taxon>Meloidogynidae</taxon>
        <taxon>Meloidogyninae</taxon>
        <taxon>Meloidogyne</taxon>
    </lineage>
</organism>
<dbReference type="OrthoDB" id="5889014at2759"/>
<comment type="caution">
    <text evidence="1">The sequence shown here is derived from an EMBL/GenBank/DDBJ whole genome shotgun (WGS) entry which is preliminary data.</text>
</comment>
<sequence>MSIISKDGSSTKSKKEKRAVYIYRLFEDLSKEDFTLDDVFNGLSLLFIQITEERLYSFNLMRCLTDQFAKGVARQFRIPLQTFKIAIKALEDARKTVDVRTMQHFWPLFRQLFLHVNQEELDDAISSFYGNKNLWDTGDSRFKIKPMVESYKCYQEEFELSRQFLIFGDFDDASCLWENCHRLCFYLMLQPKRGIKELTVASMRGLEALENLIKFFHMVPILISHNIANFTLNVMEPLAVGLVRHIRDTEISIMPIQEKLEFLERFISGITNDCIIGDKEQKFLF</sequence>
<keyword evidence="2" id="KW-1185">Reference proteome</keyword>
<evidence type="ECO:0000313" key="2">
    <source>
        <dbReference type="Proteomes" id="UP000605970"/>
    </source>
</evidence>
<dbReference type="AlphaFoldDB" id="A0A8T0A3B6"/>